<proteinExistence type="predicted"/>
<dbReference type="PANTHER" id="PTHR43236:SF1">
    <property type="entry name" value="BLL7220 PROTEIN"/>
    <property type="match status" value="1"/>
</dbReference>
<dbReference type="eggNOG" id="COG2856">
    <property type="taxonomic scope" value="Bacteria"/>
</dbReference>
<dbReference type="Proteomes" id="UP000036923">
    <property type="component" value="Unassembled WGS sequence"/>
</dbReference>
<evidence type="ECO:0000313" key="2">
    <source>
        <dbReference type="EMBL" id="KNY29954.1"/>
    </source>
</evidence>
<dbReference type="Pfam" id="PF06114">
    <property type="entry name" value="Peptidase_M78"/>
    <property type="match status" value="1"/>
</dbReference>
<name>A0A0L6JW51_9FIRM</name>
<evidence type="ECO:0000259" key="1">
    <source>
        <dbReference type="Pfam" id="PF06114"/>
    </source>
</evidence>
<dbReference type="PATRIC" id="fig|398512.5.peg.5486"/>
<keyword evidence="3" id="KW-1185">Reference proteome</keyword>
<sequence length="321" mass="36468">MNHIDNYTIEQIPEYRRKFIDYKIRQFFSTYFITKWPVDCVQLLDTIANSSELSLQVGTVSNVSSNFDAISIYNPESDDYQIILNRNKINYPFKESKDRRLNFTIAHELGHVILDHLSISDDVKTPNERYIEDLEANEFAGRLLMPQSILLGCNFYSLEAVADFFNVSVSALTTRIQVLRRLDLLNPKKSIICTQCGNTEKSTYSVYCMICGSKWQDNEDGVLRTYYKGIEVNGNSEAIACPICGDDSGCFLSSNCKSCGANIINTCSKEHNPHCDYHSPGNGRYCEICGSKTVFFKSSYIKPWYEEQPELVAEAIAQGDL</sequence>
<dbReference type="OrthoDB" id="581382at2"/>
<protein>
    <recommendedName>
        <fullName evidence="1">IrrE N-terminal-like domain-containing protein</fullName>
    </recommendedName>
</protein>
<dbReference type="EMBL" id="LGTC01000001">
    <property type="protein sequence ID" value="KNY29954.1"/>
    <property type="molecule type" value="Genomic_DNA"/>
</dbReference>
<accession>A0A0L6JW51</accession>
<gene>
    <name evidence="2" type="ORF">Bccel_5231</name>
</gene>
<organism evidence="2 3">
    <name type="scientific">Pseudobacteroides cellulosolvens ATCC 35603 = DSM 2933</name>
    <dbReference type="NCBI Taxonomy" id="398512"/>
    <lineage>
        <taxon>Bacteria</taxon>
        <taxon>Bacillati</taxon>
        <taxon>Bacillota</taxon>
        <taxon>Clostridia</taxon>
        <taxon>Eubacteriales</taxon>
        <taxon>Oscillospiraceae</taxon>
        <taxon>Pseudobacteroides</taxon>
    </lineage>
</organism>
<dbReference type="InterPro" id="IPR052345">
    <property type="entry name" value="Rad_response_metalloprotease"/>
</dbReference>
<dbReference type="PANTHER" id="PTHR43236">
    <property type="entry name" value="ANTITOXIN HIGA1"/>
    <property type="match status" value="1"/>
</dbReference>
<comment type="caution">
    <text evidence="2">The sequence shown here is derived from an EMBL/GenBank/DDBJ whole genome shotgun (WGS) entry which is preliminary data.</text>
</comment>
<dbReference type="Gene3D" id="1.10.10.2910">
    <property type="match status" value="1"/>
</dbReference>
<dbReference type="InterPro" id="IPR010359">
    <property type="entry name" value="IrrE_HExxH"/>
</dbReference>
<dbReference type="eggNOG" id="COG1592">
    <property type="taxonomic scope" value="Bacteria"/>
</dbReference>
<dbReference type="RefSeq" id="WP_050753845.1">
    <property type="nucleotide sequence ID" value="NZ_JQKC01000022.1"/>
</dbReference>
<feature type="domain" description="IrrE N-terminal-like" evidence="1">
    <location>
        <begin position="99"/>
        <end position="176"/>
    </location>
</feature>
<evidence type="ECO:0000313" key="3">
    <source>
        <dbReference type="Proteomes" id="UP000036923"/>
    </source>
</evidence>
<dbReference type="AlphaFoldDB" id="A0A0L6JW51"/>
<reference evidence="3" key="1">
    <citation type="submission" date="2015-07" db="EMBL/GenBank/DDBJ databases">
        <title>Near-Complete Genome Sequence of the Cellulolytic Bacterium Bacteroides (Pseudobacteroides) cellulosolvens ATCC 35603.</title>
        <authorList>
            <person name="Dassa B."/>
            <person name="Utturkar S.M."/>
            <person name="Klingeman D.M."/>
            <person name="Hurt R.A."/>
            <person name="Keller M."/>
            <person name="Xu J."/>
            <person name="Reddy Y.H.K."/>
            <person name="Borovok I."/>
            <person name="Grinberg I.R."/>
            <person name="Lamed R."/>
            <person name="Zhivin O."/>
            <person name="Bayer E.A."/>
            <person name="Brown S.D."/>
        </authorList>
    </citation>
    <scope>NUCLEOTIDE SEQUENCE [LARGE SCALE GENOMIC DNA]</scope>
    <source>
        <strain evidence="3">DSM 2933</strain>
    </source>
</reference>